<evidence type="ECO:0000313" key="3">
    <source>
        <dbReference type="Proteomes" id="UP000642673"/>
    </source>
</evidence>
<gene>
    <name evidence="2" type="ORF">GCM10010347_31000</name>
</gene>
<comment type="caution">
    <text evidence="2">The sequence shown here is derived from an EMBL/GenBank/DDBJ whole genome shotgun (WGS) entry which is preliminary data.</text>
</comment>
<evidence type="ECO:0000313" key="2">
    <source>
        <dbReference type="EMBL" id="GHB58588.1"/>
    </source>
</evidence>
<accession>A0ABQ3ESZ4</accession>
<feature type="compositionally biased region" description="Basic and acidic residues" evidence="1">
    <location>
        <begin position="1"/>
        <end position="20"/>
    </location>
</feature>
<keyword evidence="3" id="KW-1185">Reference proteome</keyword>
<feature type="region of interest" description="Disordered" evidence="1">
    <location>
        <begin position="1"/>
        <end position="108"/>
    </location>
</feature>
<dbReference type="EMBL" id="BMVP01000004">
    <property type="protein sequence ID" value="GHB58588.1"/>
    <property type="molecule type" value="Genomic_DNA"/>
</dbReference>
<evidence type="ECO:0000256" key="1">
    <source>
        <dbReference type="SAM" id="MobiDB-lite"/>
    </source>
</evidence>
<name>A0ABQ3ESZ4_9ACTN</name>
<feature type="compositionally biased region" description="Low complexity" evidence="1">
    <location>
        <begin position="87"/>
        <end position="101"/>
    </location>
</feature>
<sequence length="192" mass="20808">MTKEADDMQDRDETLGRPDDEGGLTTESIAHPGSDERSTAVYPGEATGDRAEGAGVGERAQEDTGGRGSAGDETREDEFGRADEADTTAAGTREGTGAAGDTTDEPLLAAPDAEEFRRRWGEIQGRFVDDPQEAVRSADTLVAEVMQTLAGTFSSHKQELEGQWSKGEEPVTEDLRIALQRYRSFFNRLLHT</sequence>
<protein>
    <submittedName>
        <fullName evidence="2">Uncharacterized protein</fullName>
    </submittedName>
</protein>
<proteinExistence type="predicted"/>
<organism evidence="2 3">
    <name type="scientific">Streptomyces cirratus</name>
    <dbReference type="NCBI Taxonomy" id="68187"/>
    <lineage>
        <taxon>Bacteria</taxon>
        <taxon>Bacillati</taxon>
        <taxon>Actinomycetota</taxon>
        <taxon>Actinomycetes</taxon>
        <taxon>Kitasatosporales</taxon>
        <taxon>Streptomycetaceae</taxon>
        <taxon>Streptomyces</taxon>
    </lineage>
</organism>
<reference evidence="3" key="1">
    <citation type="journal article" date="2019" name="Int. J. Syst. Evol. Microbiol.">
        <title>The Global Catalogue of Microorganisms (GCM) 10K type strain sequencing project: providing services to taxonomists for standard genome sequencing and annotation.</title>
        <authorList>
            <consortium name="The Broad Institute Genomics Platform"/>
            <consortium name="The Broad Institute Genome Sequencing Center for Infectious Disease"/>
            <person name="Wu L."/>
            <person name="Ma J."/>
        </authorList>
    </citation>
    <scope>NUCLEOTIDE SEQUENCE [LARGE SCALE GENOMIC DNA]</scope>
    <source>
        <strain evidence="3">JCM 4738</strain>
    </source>
</reference>
<dbReference type="Proteomes" id="UP000642673">
    <property type="component" value="Unassembled WGS sequence"/>
</dbReference>
<feature type="compositionally biased region" description="Basic and acidic residues" evidence="1">
    <location>
        <begin position="59"/>
        <end position="84"/>
    </location>
</feature>